<dbReference type="PANTHER" id="PTHR46561:SF11">
    <property type="entry name" value="SERPENTINE RECEPTOR CLASS ALPHA_BETA-14"/>
    <property type="match status" value="1"/>
</dbReference>
<dbReference type="InterPro" id="IPR019408">
    <property type="entry name" value="7TM_GPCR_serpentine_rcpt_Srab"/>
</dbReference>
<dbReference type="PANTHER" id="PTHR46561">
    <property type="entry name" value="SERPENTINE RECEPTOR, CLASS AB (CLASS A-LIKE)-RELATED"/>
    <property type="match status" value="1"/>
</dbReference>
<feature type="non-terminal residue" evidence="6">
    <location>
        <position position="1"/>
    </location>
</feature>
<feature type="transmembrane region" description="Helical" evidence="5">
    <location>
        <begin position="264"/>
        <end position="286"/>
    </location>
</feature>
<keyword evidence="4 5" id="KW-0472">Membrane</keyword>
<evidence type="ECO:0000256" key="3">
    <source>
        <dbReference type="ARBA" id="ARBA00022989"/>
    </source>
</evidence>
<protein>
    <recommendedName>
        <fullName evidence="8">G protein-coupled receptor</fullName>
    </recommendedName>
</protein>
<evidence type="ECO:0008006" key="8">
    <source>
        <dbReference type="Google" id="ProtNLM"/>
    </source>
</evidence>
<keyword evidence="7" id="KW-1185">Reference proteome</keyword>
<evidence type="ECO:0000313" key="6">
    <source>
        <dbReference type="EMBL" id="GMS99794.1"/>
    </source>
</evidence>
<evidence type="ECO:0000256" key="1">
    <source>
        <dbReference type="ARBA" id="ARBA00004141"/>
    </source>
</evidence>
<evidence type="ECO:0000256" key="2">
    <source>
        <dbReference type="ARBA" id="ARBA00022692"/>
    </source>
</evidence>
<dbReference type="EMBL" id="BTSX01000005">
    <property type="protein sequence ID" value="GMS99794.1"/>
    <property type="molecule type" value="Genomic_DNA"/>
</dbReference>
<dbReference type="GO" id="GO:0016020">
    <property type="term" value="C:membrane"/>
    <property type="evidence" value="ECO:0007669"/>
    <property type="project" value="UniProtKB-SubCell"/>
</dbReference>
<evidence type="ECO:0000256" key="4">
    <source>
        <dbReference type="ARBA" id="ARBA00023136"/>
    </source>
</evidence>
<reference evidence="6" key="1">
    <citation type="submission" date="2023-10" db="EMBL/GenBank/DDBJ databases">
        <title>Genome assembly of Pristionchus species.</title>
        <authorList>
            <person name="Yoshida K."/>
            <person name="Sommer R.J."/>
        </authorList>
    </citation>
    <scope>NUCLEOTIDE SEQUENCE</scope>
    <source>
        <strain evidence="6">RS0144</strain>
    </source>
</reference>
<evidence type="ECO:0000313" key="7">
    <source>
        <dbReference type="Proteomes" id="UP001432027"/>
    </source>
</evidence>
<comment type="subcellular location">
    <subcellularLocation>
        <location evidence="1">Membrane</location>
        <topology evidence="1">Multi-pass membrane protein</topology>
    </subcellularLocation>
</comment>
<proteinExistence type="predicted"/>
<keyword evidence="3 5" id="KW-1133">Transmembrane helix</keyword>
<name>A0AAV5TZ64_9BILA</name>
<dbReference type="InterPro" id="IPR053286">
    <property type="entry name" value="Nematode_rcpt-like_srab"/>
</dbReference>
<sequence>EEILRTVVYMAHNRPMNVVLYCRILIAIAGLTLSFSIPLFRKKFVAHRSLVMLLTLHCGWNLMFSAFALIDTMITAYTYATWKRPEDLASFNDGRSCFHRKIYAIYAVYGTITSMYAITIESASILYKTYERSGYCLGYALSFGQFILASVFLTGTIRNFDLSETRVHCVVASKVDTKFQRPLAITIFIFEIICLITFRALLHLNKQRLILHNHGLSEKYQIIENIRTLKLLVPVVASHITLTSILAGSVAVLLSIHMEPQNKAIAEECLGFLHLQSIMVPLFILVRHWNNSEVRKELTRIIRLNSSARISEQDRVIMKDW</sequence>
<accession>A0AAV5TZ64</accession>
<keyword evidence="2 5" id="KW-0812">Transmembrane</keyword>
<evidence type="ECO:0000256" key="5">
    <source>
        <dbReference type="SAM" id="Phobius"/>
    </source>
</evidence>
<feature type="transmembrane region" description="Helical" evidence="5">
    <location>
        <begin position="134"/>
        <end position="153"/>
    </location>
</feature>
<dbReference type="Proteomes" id="UP001432027">
    <property type="component" value="Unassembled WGS sequence"/>
</dbReference>
<dbReference type="Pfam" id="PF10292">
    <property type="entry name" value="7TM_GPCR_Srab"/>
    <property type="match status" value="1"/>
</dbReference>
<dbReference type="AlphaFoldDB" id="A0AAV5TZ64"/>
<feature type="transmembrane region" description="Helical" evidence="5">
    <location>
        <begin position="18"/>
        <end position="40"/>
    </location>
</feature>
<feature type="transmembrane region" description="Helical" evidence="5">
    <location>
        <begin position="183"/>
        <end position="202"/>
    </location>
</feature>
<feature type="transmembrane region" description="Helical" evidence="5">
    <location>
        <begin position="231"/>
        <end position="258"/>
    </location>
</feature>
<organism evidence="6 7">
    <name type="scientific">Pristionchus entomophagus</name>
    <dbReference type="NCBI Taxonomy" id="358040"/>
    <lineage>
        <taxon>Eukaryota</taxon>
        <taxon>Metazoa</taxon>
        <taxon>Ecdysozoa</taxon>
        <taxon>Nematoda</taxon>
        <taxon>Chromadorea</taxon>
        <taxon>Rhabditida</taxon>
        <taxon>Rhabditina</taxon>
        <taxon>Diplogasteromorpha</taxon>
        <taxon>Diplogasteroidea</taxon>
        <taxon>Neodiplogasteridae</taxon>
        <taxon>Pristionchus</taxon>
    </lineage>
</organism>
<feature type="transmembrane region" description="Helical" evidence="5">
    <location>
        <begin position="60"/>
        <end position="82"/>
    </location>
</feature>
<comment type="caution">
    <text evidence="6">The sequence shown here is derived from an EMBL/GenBank/DDBJ whole genome shotgun (WGS) entry which is preliminary data.</text>
</comment>
<gene>
    <name evidence="6" type="ORF">PENTCL1PPCAC_21969</name>
</gene>
<feature type="transmembrane region" description="Helical" evidence="5">
    <location>
        <begin position="102"/>
        <end position="127"/>
    </location>
</feature>